<evidence type="ECO:0000256" key="1">
    <source>
        <dbReference type="ARBA" id="ARBA00010322"/>
    </source>
</evidence>
<evidence type="ECO:0000313" key="4">
    <source>
        <dbReference type="EMBL" id="KAK8375235.1"/>
    </source>
</evidence>
<dbReference type="NCBIfam" id="NF040713">
    <property type="entry name" value="ZapE"/>
    <property type="match status" value="1"/>
</dbReference>
<dbReference type="InterPro" id="IPR005654">
    <property type="entry name" value="ATPase_AFG1-like"/>
</dbReference>
<dbReference type="PANTHER" id="PTHR12169">
    <property type="entry name" value="ATPASE N2B"/>
    <property type="match status" value="1"/>
</dbReference>
<dbReference type="Pfam" id="PF03969">
    <property type="entry name" value="AFG1_ATPase"/>
    <property type="match status" value="1"/>
</dbReference>
<keyword evidence="2" id="KW-0547">Nucleotide-binding</keyword>
<gene>
    <name evidence="4" type="ORF">O3P69_020302</name>
</gene>
<evidence type="ECO:0000256" key="3">
    <source>
        <dbReference type="ARBA" id="ARBA00022840"/>
    </source>
</evidence>
<dbReference type="SUPFAM" id="SSF52540">
    <property type="entry name" value="P-loop containing nucleoside triphosphate hydrolases"/>
    <property type="match status" value="1"/>
</dbReference>
<dbReference type="EMBL" id="JARAKH010000055">
    <property type="protein sequence ID" value="KAK8375236.1"/>
    <property type="molecule type" value="Genomic_DNA"/>
</dbReference>
<dbReference type="GO" id="GO:0005739">
    <property type="term" value="C:mitochondrion"/>
    <property type="evidence" value="ECO:0007669"/>
    <property type="project" value="TreeGrafter"/>
</dbReference>
<reference evidence="4 5" key="1">
    <citation type="submission" date="2023-03" db="EMBL/GenBank/DDBJ databases">
        <title>High-quality genome of Scylla paramamosain provides insights in environmental adaptation.</title>
        <authorList>
            <person name="Zhang L."/>
        </authorList>
    </citation>
    <scope>NUCLEOTIDE SEQUENCE [LARGE SCALE GENOMIC DNA]</scope>
    <source>
        <strain evidence="4">LZ_2023a</strain>
        <tissue evidence="4">Muscle</tissue>
    </source>
</reference>
<keyword evidence="5" id="KW-1185">Reference proteome</keyword>
<proteinExistence type="inferred from homology"/>
<sequence>MAGRTMTGLGRLAGHGRGSLRHQGTAAAAAAVAAGGPVAEYNKLVSSGKLLDDEHQRRILIGLERCYREVVAYPGPPPPPGLMRRLLGGLGALGREVAAPQGLYLWGTVGTGKTMLMDLLYDCVCVSGKRRVHFNAFMLDVHARIHKEKSRVRRVHAPDQARYFEPGGTYTIRQRPHDPIPPVAQEVLQEAWFICFDEFQVTDIGDAMILKRLFSELFSCGAVIVATSNRAPDDLYKNGLQRSHFLPFIPILKSHTEVFNLDSGVDYRVCHQDDSRKVFFVKSECNAEEEARVLFKVLSAQETDIVRPRTLSYGGRNVTFERTCGGVLNSSFDELCNRPLGAVDYIQICLTFHTIFSSETSHR</sequence>
<dbReference type="EMBL" id="JARAKH010000055">
    <property type="protein sequence ID" value="KAK8375235.1"/>
    <property type="molecule type" value="Genomic_DNA"/>
</dbReference>
<accession>A0AAW0SIL2</accession>
<dbReference type="PANTHER" id="PTHR12169:SF6">
    <property type="entry name" value="AFG1-LIKE ATPASE"/>
    <property type="match status" value="1"/>
</dbReference>
<dbReference type="AlphaFoldDB" id="A0AAW0SIL2"/>
<dbReference type="Gene3D" id="3.40.50.300">
    <property type="entry name" value="P-loop containing nucleotide triphosphate hydrolases"/>
    <property type="match status" value="1"/>
</dbReference>
<dbReference type="GO" id="GO:0016887">
    <property type="term" value="F:ATP hydrolysis activity"/>
    <property type="evidence" value="ECO:0007669"/>
    <property type="project" value="InterPro"/>
</dbReference>
<evidence type="ECO:0000256" key="2">
    <source>
        <dbReference type="ARBA" id="ARBA00022741"/>
    </source>
</evidence>
<dbReference type="InterPro" id="IPR027417">
    <property type="entry name" value="P-loop_NTPase"/>
</dbReference>
<evidence type="ECO:0008006" key="6">
    <source>
        <dbReference type="Google" id="ProtNLM"/>
    </source>
</evidence>
<dbReference type="GO" id="GO:0005524">
    <property type="term" value="F:ATP binding"/>
    <property type="evidence" value="ECO:0007669"/>
    <property type="project" value="UniProtKB-KW"/>
</dbReference>
<evidence type="ECO:0000313" key="5">
    <source>
        <dbReference type="Proteomes" id="UP001487740"/>
    </source>
</evidence>
<name>A0AAW0SIL2_SCYPA</name>
<comment type="similarity">
    <text evidence="1">Belongs to the AFG1 ATPase family.</text>
</comment>
<dbReference type="Proteomes" id="UP001487740">
    <property type="component" value="Unassembled WGS sequence"/>
</dbReference>
<comment type="caution">
    <text evidence="4">The sequence shown here is derived from an EMBL/GenBank/DDBJ whole genome shotgun (WGS) entry which is preliminary data.</text>
</comment>
<keyword evidence="3" id="KW-0067">ATP-binding</keyword>
<organism evidence="4 5">
    <name type="scientific">Scylla paramamosain</name>
    <name type="common">Mud crab</name>
    <dbReference type="NCBI Taxonomy" id="85552"/>
    <lineage>
        <taxon>Eukaryota</taxon>
        <taxon>Metazoa</taxon>
        <taxon>Ecdysozoa</taxon>
        <taxon>Arthropoda</taxon>
        <taxon>Crustacea</taxon>
        <taxon>Multicrustacea</taxon>
        <taxon>Malacostraca</taxon>
        <taxon>Eumalacostraca</taxon>
        <taxon>Eucarida</taxon>
        <taxon>Decapoda</taxon>
        <taxon>Pleocyemata</taxon>
        <taxon>Brachyura</taxon>
        <taxon>Eubrachyura</taxon>
        <taxon>Portunoidea</taxon>
        <taxon>Portunidae</taxon>
        <taxon>Portuninae</taxon>
        <taxon>Scylla</taxon>
    </lineage>
</organism>
<protein>
    <recommendedName>
        <fullName evidence="6">AFG1-like ATPase</fullName>
    </recommendedName>
</protein>
<dbReference type="EMBL" id="JARAKH010000055">
    <property type="protein sequence ID" value="KAK8375237.1"/>
    <property type="molecule type" value="Genomic_DNA"/>
</dbReference>